<protein>
    <submittedName>
        <fullName evidence="1">Uncharacterized protein</fullName>
    </submittedName>
</protein>
<name>A0A1I5YYV1_9ACTN</name>
<evidence type="ECO:0000313" key="1">
    <source>
        <dbReference type="EMBL" id="SFQ49037.1"/>
    </source>
</evidence>
<dbReference type="EMBL" id="FOVH01000041">
    <property type="protein sequence ID" value="SFQ49037.1"/>
    <property type="molecule type" value="Genomic_DNA"/>
</dbReference>
<sequence length="235" mass="25296">MVPKPRIFETDHEARPEHGYVSDIVGQFRAGRMMGRTPVTLDTWRVTTGDRAVAAAVAATLGGSVEEWDTQGEDNLEVLTDADSVRVVVTGADAIESDLKLWGIGGVIIHHCDGAEFLTDDRKGEPCGCPELLADRKEEAKAGRGPKPDTSITFRLLDVPCLGRFQMRSGSWDLLRVLHEYVSDLDGVGGPAMCALTLETVTFVPKGGPMGGKIVSYKKPTLKVDGPYEGTSEPA</sequence>
<keyword evidence="2" id="KW-1185">Reference proteome</keyword>
<dbReference type="InParanoid" id="A0A1I5YYV1"/>
<evidence type="ECO:0000313" key="2">
    <source>
        <dbReference type="Proteomes" id="UP000183413"/>
    </source>
</evidence>
<dbReference type="InterPro" id="IPR043991">
    <property type="entry name" value="Gp3-like"/>
</dbReference>
<proteinExistence type="predicted"/>
<dbReference type="Proteomes" id="UP000183413">
    <property type="component" value="Unassembled WGS sequence"/>
</dbReference>
<dbReference type="RefSeq" id="WP_075025083.1">
    <property type="nucleotide sequence ID" value="NZ_FOVH01000041.1"/>
</dbReference>
<dbReference type="AlphaFoldDB" id="A0A1I5YYV1"/>
<dbReference type="Pfam" id="PF18897">
    <property type="entry name" value="Gp3-like"/>
    <property type="match status" value="1"/>
</dbReference>
<accession>A0A1I5YYV1</accession>
<gene>
    <name evidence="1" type="ORF">SAMN04489713_1419</name>
</gene>
<reference evidence="1 2" key="1">
    <citation type="submission" date="2016-10" db="EMBL/GenBank/DDBJ databases">
        <authorList>
            <person name="de Groot N.N."/>
        </authorList>
    </citation>
    <scope>NUCLEOTIDE SEQUENCE [LARGE SCALE GENOMIC DNA]</scope>
    <source>
        <strain evidence="1 2">DSM 43067</strain>
    </source>
</reference>
<organism evidence="1 2">
    <name type="scientific">Actinomadura madurae</name>
    <dbReference type="NCBI Taxonomy" id="1993"/>
    <lineage>
        <taxon>Bacteria</taxon>
        <taxon>Bacillati</taxon>
        <taxon>Actinomycetota</taxon>
        <taxon>Actinomycetes</taxon>
        <taxon>Streptosporangiales</taxon>
        <taxon>Thermomonosporaceae</taxon>
        <taxon>Actinomadura</taxon>
    </lineage>
</organism>